<dbReference type="Pfam" id="PF00668">
    <property type="entry name" value="Condensation"/>
    <property type="match status" value="1"/>
</dbReference>
<protein>
    <submittedName>
        <fullName evidence="2">Condensation domain-containing protein</fullName>
    </submittedName>
</protein>
<dbReference type="Proteomes" id="UP000240572">
    <property type="component" value="Unassembled WGS sequence"/>
</dbReference>
<dbReference type="EMBL" id="PYGD01000005">
    <property type="protein sequence ID" value="PSK91468.1"/>
    <property type="molecule type" value="Genomic_DNA"/>
</dbReference>
<proteinExistence type="predicted"/>
<evidence type="ECO:0000259" key="1">
    <source>
        <dbReference type="Pfam" id="PF00668"/>
    </source>
</evidence>
<dbReference type="Gene3D" id="3.30.559.30">
    <property type="entry name" value="Nonribosomal peptide synthetase, condensation domain"/>
    <property type="match status" value="1"/>
</dbReference>
<dbReference type="GO" id="GO:0003824">
    <property type="term" value="F:catalytic activity"/>
    <property type="evidence" value="ECO:0007669"/>
    <property type="project" value="InterPro"/>
</dbReference>
<reference evidence="2 3" key="1">
    <citation type="submission" date="2018-03" db="EMBL/GenBank/DDBJ databases">
        <title>Genomic Encyclopedia of Type Strains, Phase III (KMG-III): the genomes of soil and plant-associated and newly described type strains.</title>
        <authorList>
            <person name="Whitman W."/>
        </authorList>
    </citation>
    <scope>NUCLEOTIDE SEQUENCE [LARGE SCALE GENOMIC DNA]</scope>
    <source>
        <strain evidence="2 3">CGMCC 1.12700</strain>
    </source>
</reference>
<dbReference type="InterPro" id="IPR001242">
    <property type="entry name" value="Condensation_dom"/>
</dbReference>
<accession>A0A2P8D2L4</accession>
<dbReference type="InterPro" id="IPR023213">
    <property type="entry name" value="CAT-like_dom_sf"/>
</dbReference>
<evidence type="ECO:0000313" key="3">
    <source>
        <dbReference type="Proteomes" id="UP000240572"/>
    </source>
</evidence>
<evidence type="ECO:0000313" key="2">
    <source>
        <dbReference type="EMBL" id="PSK91468.1"/>
    </source>
</evidence>
<dbReference type="InterPro" id="IPR052058">
    <property type="entry name" value="Alcohol_O-acetyltransferase"/>
</dbReference>
<dbReference type="RefSeq" id="WP_219905979.1">
    <property type="nucleotide sequence ID" value="NZ_PYGD01000005.1"/>
</dbReference>
<dbReference type="PANTHER" id="PTHR28037">
    <property type="entry name" value="ALCOHOL O-ACETYLTRANSFERASE 1-RELATED"/>
    <property type="match status" value="1"/>
</dbReference>
<dbReference type="AlphaFoldDB" id="A0A2P8D2L4"/>
<name>A0A2P8D2L4_9BACT</name>
<feature type="domain" description="Condensation" evidence="1">
    <location>
        <begin position="17"/>
        <end position="138"/>
    </location>
</feature>
<dbReference type="PANTHER" id="PTHR28037:SF1">
    <property type="entry name" value="ALCOHOL O-ACETYLTRANSFERASE 1-RELATED"/>
    <property type="match status" value="1"/>
</dbReference>
<comment type="caution">
    <text evidence="2">The sequence shown here is derived from an EMBL/GenBank/DDBJ whole genome shotgun (WGS) entry which is preliminary data.</text>
</comment>
<dbReference type="Gene3D" id="3.30.559.10">
    <property type="entry name" value="Chloramphenicol acetyltransferase-like domain"/>
    <property type="match status" value="1"/>
</dbReference>
<gene>
    <name evidence="2" type="ORF">B0I18_10551</name>
</gene>
<keyword evidence="3" id="KW-1185">Reference proteome</keyword>
<dbReference type="SUPFAM" id="SSF52777">
    <property type="entry name" value="CoA-dependent acyltransferases"/>
    <property type="match status" value="2"/>
</dbReference>
<organism evidence="2 3">
    <name type="scientific">Taibaiella chishuiensis</name>
    <dbReference type="NCBI Taxonomy" id="1434707"/>
    <lineage>
        <taxon>Bacteria</taxon>
        <taxon>Pseudomonadati</taxon>
        <taxon>Bacteroidota</taxon>
        <taxon>Chitinophagia</taxon>
        <taxon>Chitinophagales</taxon>
        <taxon>Chitinophagaceae</taxon>
        <taxon>Taibaiella</taxon>
    </lineage>
</organism>
<sequence>MLFAERMMYNDGITPFNGLFPLRIQGALTESQLQHALGRLQQKHPILAAAVQLDDKGMPWFESAAHHAAIPVRTVMRDREDTWHTETVKEWNTAFDTGSGPLIRLVWIQGASVSELLMVFHHCMCDGGSAVALVRELLLLLDEPGADIGTEQVFTRLEDVVPLAVLSNRTKKIKARVLGKAGYLLLHALPLKKKARDRGQDYLLNWKLSEAETTNLLRQCKAAGVTVNTAISLAVLTAFDVVRGKNAFNKITCPVEIRRYAPAIREDAMFAFGLMLVLSMDKTPGLDFTARAQRMQELATKRTAKLNAYDSLMMFEQAHAVLPRMIDFLKYGKSSNDCMFSNMGLLNIPHEYRNFKVDTIFSPSVIGPLGNPTTLIASTFKNQLDFSFVSSEGYIPYTEAEAIKDMLTGLLLQLQPQS</sequence>